<comment type="caution">
    <text evidence="1">The sequence shown here is derived from an EMBL/GenBank/DDBJ whole genome shotgun (WGS) entry which is preliminary data.</text>
</comment>
<reference evidence="2" key="1">
    <citation type="submission" date="2017-01" db="EMBL/GenBank/DDBJ databases">
        <authorList>
            <person name="Wang Y."/>
            <person name="White M."/>
            <person name="Kvist S."/>
            <person name="Moncalvo J.-M."/>
        </authorList>
    </citation>
    <scope>NUCLEOTIDE SEQUENCE [LARGE SCALE GENOMIC DNA]</scope>
    <source>
        <strain evidence="2">COL-18-3</strain>
    </source>
</reference>
<dbReference type="AlphaFoldDB" id="A0A1R1PFE3"/>
<organism evidence="1 2">
    <name type="scientific">Zancudomyces culisetae</name>
    <name type="common">Gut fungus</name>
    <name type="synonym">Smittium culisetae</name>
    <dbReference type="NCBI Taxonomy" id="1213189"/>
    <lineage>
        <taxon>Eukaryota</taxon>
        <taxon>Fungi</taxon>
        <taxon>Fungi incertae sedis</taxon>
        <taxon>Zoopagomycota</taxon>
        <taxon>Kickxellomycotina</taxon>
        <taxon>Harpellomycetes</taxon>
        <taxon>Harpellales</taxon>
        <taxon>Legeriomycetaceae</taxon>
        <taxon>Zancudomyces</taxon>
    </lineage>
</organism>
<dbReference type="EMBL" id="LSSK01001445">
    <property type="protein sequence ID" value="OMH79704.1"/>
    <property type="molecule type" value="Genomic_DNA"/>
</dbReference>
<gene>
    <name evidence="1" type="ORF">AX774_g6875</name>
</gene>
<name>A0A1R1PFE3_ZANCU</name>
<dbReference type="Proteomes" id="UP000188320">
    <property type="component" value="Unassembled WGS sequence"/>
</dbReference>
<evidence type="ECO:0000313" key="1">
    <source>
        <dbReference type="EMBL" id="OMH79704.1"/>
    </source>
</evidence>
<protein>
    <submittedName>
        <fullName evidence="1">Uncharacterized protein</fullName>
    </submittedName>
</protein>
<evidence type="ECO:0000313" key="2">
    <source>
        <dbReference type="Proteomes" id="UP000188320"/>
    </source>
</evidence>
<keyword evidence="2" id="KW-1185">Reference proteome</keyword>
<accession>A0A1R1PFE3</accession>
<proteinExistence type="predicted"/>
<sequence>MDNGIKSILNLPLLGTVGAISFAEKTVADTEDLVIKSLRLGAKVVEENGGRVKSECIESGSKGTRRISKWSDQ</sequence>